<name>X1QL49_9ZZZZ</name>
<dbReference type="EMBL" id="BARV01036593">
    <property type="protein sequence ID" value="GAI55511.1"/>
    <property type="molecule type" value="Genomic_DNA"/>
</dbReference>
<feature type="non-terminal residue" evidence="1">
    <location>
        <position position="139"/>
    </location>
</feature>
<evidence type="ECO:0000313" key="1">
    <source>
        <dbReference type="EMBL" id="GAI55511.1"/>
    </source>
</evidence>
<protein>
    <submittedName>
        <fullName evidence="1">Uncharacterized protein</fullName>
    </submittedName>
</protein>
<dbReference type="AlphaFoldDB" id="X1QL49"/>
<sequence length="139" mass="16197">MEHRDEQMIIRELKGDLKVLERALADYFYSFELRGRKVIGLSYAGVKAIIRRMGRIEILEIKVEEKTKSWFVLVKARDKLKDLEAYGAAIQPKQFPGGGENPFALTVAVSKAQRNAWRHFIDEKIVTETYRAWLKERGR</sequence>
<organism evidence="1">
    <name type="scientific">marine sediment metagenome</name>
    <dbReference type="NCBI Taxonomy" id="412755"/>
    <lineage>
        <taxon>unclassified sequences</taxon>
        <taxon>metagenomes</taxon>
        <taxon>ecological metagenomes</taxon>
    </lineage>
</organism>
<comment type="caution">
    <text evidence="1">The sequence shown here is derived from an EMBL/GenBank/DDBJ whole genome shotgun (WGS) entry which is preliminary data.</text>
</comment>
<accession>X1QL49</accession>
<proteinExistence type="predicted"/>
<reference evidence="1" key="1">
    <citation type="journal article" date="2014" name="Front. Microbiol.">
        <title>High frequency of phylogenetically diverse reductive dehalogenase-homologous genes in deep subseafloor sedimentary metagenomes.</title>
        <authorList>
            <person name="Kawai M."/>
            <person name="Futagami T."/>
            <person name="Toyoda A."/>
            <person name="Takaki Y."/>
            <person name="Nishi S."/>
            <person name="Hori S."/>
            <person name="Arai W."/>
            <person name="Tsubouchi T."/>
            <person name="Morono Y."/>
            <person name="Uchiyama I."/>
            <person name="Ito T."/>
            <person name="Fujiyama A."/>
            <person name="Inagaki F."/>
            <person name="Takami H."/>
        </authorList>
    </citation>
    <scope>NUCLEOTIDE SEQUENCE</scope>
    <source>
        <strain evidence="1">Expedition CK06-06</strain>
    </source>
</reference>
<gene>
    <name evidence="1" type="ORF">S06H3_56824</name>
</gene>